<dbReference type="Proteomes" id="UP000314987">
    <property type="component" value="Unassembled WGS sequence"/>
</dbReference>
<dbReference type="InterPro" id="IPR001909">
    <property type="entry name" value="KRAB"/>
</dbReference>
<dbReference type="PANTHER" id="PTHR23232:SF117">
    <property type="entry name" value="KRAB DOMAIN-CONTAINING PROTEIN"/>
    <property type="match status" value="1"/>
</dbReference>
<sequence>IILSCESSALPLQETAMKRKKWPLASRAHQESVTFKDIALGFTQEEQGHLAPSQKELYWEVILENYGHLICLELKVSKPDVISQLERGEHLGLQGEKNRGLCLFPQQRVEKKCGKGDTNRKSFSVYTDLRQR</sequence>
<evidence type="ECO:0000259" key="1">
    <source>
        <dbReference type="PROSITE" id="PS50805"/>
    </source>
</evidence>
<dbReference type="SUPFAM" id="SSF109640">
    <property type="entry name" value="KRAB domain (Kruppel-associated box)"/>
    <property type="match status" value="1"/>
</dbReference>
<dbReference type="InterPro" id="IPR036051">
    <property type="entry name" value="KRAB_dom_sf"/>
</dbReference>
<dbReference type="PANTHER" id="PTHR23232">
    <property type="entry name" value="KRAB DOMAIN C2H2 ZINC FINGER"/>
    <property type="match status" value="1"/>
</dbReference>
<evidence type="ECO:0000313" key="2">
    <source>
        <dbReference type="Ensembl" id="ENSVURP00010002510.1"/>
    </source>
</evidence>
<dbReference type="CDD" id="cd07765">
    <property type="entry name" value="KRAB_A-box"/>
    <property type="match status" value="1"/>
</dbReference>
<dbReference type="Pfam" id="PF01352">
    <property type="entry name" value="KRAB"/>
    <property type="match status" value="1"/>
</dbReference>
<reference evidence="2" key="2">
    <citation type="submission" date="2025-08" db="UniProtKB">
        <authorList>
            <consortium name="Ensembl"/>
        </authorList>
    </citation>
    <scope>IDENTIFICATION</scope>
</reference>
<dbReference type="Ensembl" id="ENSVURT00010002850.1">
    <property type="protein sequence ID" value="ENSVURP00010002510.1"/>
    <property type="gene ID" value="ENSVURG00010002051.1"/>
</dbReference>
<dbReference type="AlphaFoldDB" id="A0A4X2JZY0"/>
<reference evidence="3" key="1">
    <citation type="submission" date="2018-12" db="EMBL/GenBank/DDBJ databases">
        <authorList>
            <person name="Yazar S."/>
        </authorList>
    </citation>
    <scope>NUCLEOTIDE SEQUENCE [LARGE SCALE GENOMIC DNA]</scope>
</reference>
<reference evidence="2" key="3">
    <citation type="submission" date="2025-09" db="UniProtKB">
        <authorList>
            <consortium name="Ensembl"/>
        </authorList>
    </citation>
    <scope>IDENTIFICATION</scope>
</reference>
<evidence type="ECO:0000313" key="3">
    <source>
        <dbReference type="Proteomes" id="UP000314987"/>
    </source>
</evidence>
<protein>
    <recommendedName>
        <fullName evidence="1">KRAB domain-containing protein</fullName>
    </recommendedName>
</protein>
<proteinExistence type="predicted"/>
<organism evidence="2 3">
    <name type="scientific">Vombatus ursinus</name>
    <name type="common">Common wombat</name>
    <dbReference type="NCBI Taxonomy" id="29139"/>
    <lineage>
        <taxon>Eukaryota</taxon>
        <taxon>Metazoa</taxon>
        <taxon>Chordata</taxon>
        <taxon>Craniata</taxon>
        <taxon>Vertebrata</taxon>
        <taxon>Euteleostomi</taxon>
        <taxon>Mammalia</taxon>
        <taxon>Metatheria</taxon>
        <taxon>Diprotodontia</taxon>
        <taxon>Vombatidae</taxon>
        <taxon>Vombatus</taxon>
    </lineage>
</organism>
<dbReference type="GeneTree" id="ENSGT00950000182890"/>
<accession>A0A4X2JZY0</accession>
<dbReference type="PROSITE" id="PS50805">
    <property type="entry name" value="KRAB"/>
    <property type="match status" value="1"/>
</dbReference>
<dbReference type="STRING" id="29139.ENSVURP00010002510"/>
<dbReference type="InterPro" id="IPR050169">
    <property type="entry name" value="Krueppel_C2H2_ZnF"/>
</dbReference>
<dbReference type="SMART" id="SM00349">
    <property type="entry name" value="KRAB"/>
    <property type="match status" value="1"/>
</dbReference>
<dbReference type="Gene3D" id="6.10.140.140">
    <property type="match status" value="1"/>
</dbReference>
<feature type="domain" description="KRAB" evidence="1">
    <location>
        <begin position="33"/>
        <end position="104"/>
    </location>
</feature>
<keyword evidence="3" id="KW-1185">Reference proteome</keyword>
<dbReference type="GO" id="GO:0006355">
    <property type="term" value="P:regulation of DNA-templated transcription"/>
    <property type="evidence" value="ECO:0007669"/>
    <property type="project" value="InterPro"/>
</dbReference>
<name>A0A4X2JZY0_VOMUR</name>